<proteinExistence type="predicted"/>
<evidence type="ECO:0000313" key="2">
    <source>
        <dbReference type="EMBL" id="KAA2266505.1"/>
    </source>
</evidence>
<accession>A0A5B2XTL7</accession>
<keyword evidence="3" id="KW-1185">Reference proteome</keyword>
<feature type="chain" id="PRO_5022748058" evidence="1">
    <location>
        <begin position="35"/>
        <end position="164"/>
    </location>
</feature>
<dbReference type="AlphaFoldDB" id="A0A5B2XTL7"/>
<reference evidence="2 3" key="1">
    <citation type="submission" date="2019-09" db="EMBL/GenBank/DDBJ databases">
        <title>Goodfellowia gen. nov., a new genus of the Pseudonocardineae related to Actinoalloteichus, containing Goodfellowia coeruleoviolacea gen. nov., comb. nov. gen. nov., comb. nov.</title>
        <authorList>
            <person name="Labeda D."/>
        </authorList>
    </citation>
    <scope>NUCLEOTIDE SEQUENCE [LARGE SCALE GENOMIC DNA]</scope>
    <source>
        <strain evidence="2 3">AN110305</strain>
    </source>
</reference>
<keyword evidence="1" id="KW-0732">Signal</keyword>
<evidence type="ECO:0000313" key="3">
    <source>
        <dbReference type="Proteomes" id="UP000323454"/>
    </source>
</evidence>
<comment type="caution">
    <text evidence="2">The sequence shown here is derived from an EMBL/GenBank/DDBJ whole genome shotgun (WGS) entry which is preliminary data.</text>
</comment>
<protein>
    <submittedName>
        <fullName evidence="2">Uncharacterized protein</fullName>
    </submittedName>
</protein>
<dbReference type="Proteomes" id="UP000323454">
    <property type="component" value="Unassembled WGS sequence"/>
</dbReference>
<feature type="signal peptide" evidence="1">
    <location>
        <begin position="1"/>
        <end position="34"/>
    </location>
</feature>
<dbReference type="OrthoDB" id="4189964at2"/>
<dbReference type="RefSeq" id="WP_149847612.1">
    <property type="nucleotide sequence ID" value="NZ_VUOB01000002.1"/>
</dbReference>
<organism evidence="2 3">
    <name type="scientific">Solihabitans fulvus</name>
    <dbReference type="NCBI Taxonomy" id="1892852"/>
    <lineage>
        <taxon>Bacteria</taxon>
        <taxon>Bacillati</taxon>
        <taxon>Actinomycetota</taxon>
        <taxon>Actinomycetes</taxon>
        <taxon>Pseudonocardiales</taxon>
        <taxon>Pseudonocardiaceae</taxon>
        <taxon>Solihabitans</taxon>
    </lineage>
</organism>
<reference evidence="2 3" key="2">
    <citation type="submission" date="2019-09" db="EMBL/GenBank/DDBJ databases">
        <authorList>
            <person name="Jin C."/>
        </authorList>
    </citation>
    <scope>NUCLEOTIDE SEQUENCE [LARGE SCALE GENOMIC DNA]</scope>
    <source>
        <strain evidence="2 3">AN110305</strain>
    </source>
</reference>
<name>A0A5B2XTL7_9PSEU</name>
<gene>
    <name evidence="2" type="ORF">F0L68_01825</name>
</gene>
<evidence type="ECO:0000256" key="1">
    <source>
        <dbReference type="SAM" id="SignalP"/>
    </source>
</evidence>
<dbReference type="EMBL" id="VUOB01000002">
    <property type="protein sequence ID" value="KAA2266505.1"/>
    <property type="molecule type" value="Genomic_DNA"/>
</dbReference>
<sequence>MPAYLRRARQLFAVLVSVLIAAGLLALSGATASADPSPNVYTSSASTITAGQTVTITVTFTNPETTDDIYLWLGLHAAQESNIWTIQSCTGCAQLGTTNDVGGAPQAPIAPGATRSFQVVLLASATTVPGTTGTFDGYFYYETASGSKNALDPTAVSVLVLSAP</sequence>